<accession>A0ABD3WR06</accession>
<evidence type="ECO:0000313" key="3">
    <source>
        <dbReference type="Proteomes" id="UP001634394"/>
    </source>
</evidence>
<evidence type="ECO:0000256" key="1">
    <source>
        <dbReference type="SAM" id="MobiDB-lite"/>
    </source>
</evidence>
<feature type="compositionally biased region" description="Basic and acidic residues" evidence="1">
    <location>
        <begin position="384"/>
        <end position="396"/>
    </location>
</feature>
<dbReference type="Proteomes" id="UP001634394">
    <property type="component" value="Unassembled WGS sequence"/>
</dbReference>
<feature type="region of interest" description="Disordered" evidence="1">
    <location>
        <begin position="134"/>
        <end position="214"/>
    </location>
</feature>
<dbReference type="EMBL" id="JBJQND010000005">
    <property type="protein sequence ID" value="KAL3875896.1"/>
    <property type="molecule type" value="Genomic_DNA"/>
</dbReference>
<comment type="caution">
    <text evidence="2">The sequence shown here is derived from an EMBL/GenBank/DDBJ whole genome shotgun (WGS) entry which is preliminary data.</text>
</comment>
<dbReference type="EMBL" id="JBJQND010000005">
    <property type="protein sequence ID" value="KAL3875895.1"/>
    <property type="molecule type" value="Genomic_DNA"/>
</dbReference>
<gene>
    <name evidence="2" type="ORF">ACJMK2_033801</name>
</gene>
<evidence type="ECO:0000313" key="2">
    <source>
        <dbReference type="EMBL" id="KAL3875896.1"/>
    </source>
</evidence>
<feature type="compositionally biased region" description="Polar residues" evidence="1">
    <location>
        <begin position="410"/>
        <end position="420"/>
    </location>
</feature>
<feature type="region of interest" description="Disordered" evidence="1">
    <location>
        <begin position="384"/>
        <end position="480"/>
    </location>
</feature>
<reference evidence="2 3" key="1">
    <citation type="submission" date="2024-11" db="EMBL/GenBank/DDBJ databases">
        <title>Chromosome-level genome assembly of the freshwater bivalve Anodonta woodiana.</title>
        <authorList>
            <person name="Chen X."/>
        </authorList>
    </citation>
    <scope>NUCLEOTIDE SEQUENCE [LARGE SCALE GENOMIC DNA]</scope>
    <source>
        <strain evidence="2">MN2024</strain>
        <tissue evidence="2">Gills</tissue>
    </source>
</reference>
<feature type="region of interest" description="Disordered" evidence="1">
    <location>
        <begin position="90"/>
        <end position="120"/>
    </location>
</feature>
<dbReference type="AlphaFoldDB" id="A0ABD3WR06"/>
<feature type="compositionally biased region" description="Basic and acidic residues" evidence="1">
    <location>
        <begin position="436"/>
        <end position="480"/>
    </location>
</feature>
<protein>
    <submittedName>
        <fullName evidence="2">Uncharacterized protein</fullName>
    </submittedName>
</protein>
<keyword evidence="3" id="KW-1185">Reference proteome</keyword>
<proteinExistence type="predicted"/>
<sequence>MASRNNPIVRIRKKRNKKKREKEVIQLPTRASTHNRYSNLFSNDQTPSSCREVCRRAFRGCIHIPLCNFLCMKCILPPCYACESSDEEKDDREDEGYHSGIRASTEINSNPSTSGAAASGTVEHVEVEMVELKTETGALAPPQRKVQNMYMKDPCNGSPEDRTACSSQRVGTSKKGKGKEKAAVPKGDRTALLQGDLNDSASDEEESKKETRYKDITYIDIEDVRPECASQYTYVSEYNMELEYSPESKETEYKNVEPREGKILTTGDKDISENGKEDKLEISYINIHPVKDVEKTCTAEGLESSKISVKKARTSPELPHYVNSNVIFVKHDTAVSAGRNSEAVIVHFEDLGAVSQTPEYVNTAMNESPTVCRPNVDRNIREHEDSKRACQMERPLESAGKAVGKDKDPNGSSDEINQNDRSADGKEGTCVSKHVVRGDCVKNSNEKIDGKSTVDFHSKNDSRMSIDKGTNKTEKAQNLE</sequence>
<feature type="compositionally biased region" description="Polar residues" evidence="1">
    <location>
        <begin position="105"/>
        <end position="116"/>
    </location>
</feature>
<feature type="compositionally biased region" description="Basic and acidic residues" evidence="1">
    <location>
        <begin position="179"/>
        <end position="189"/>
    </location>
</feature>
<name>A0ABD3WR06_SINWO</name>
<organism evidence="2 3">
    <name type="scientific">Sinanodonta woodiana</name>
    <name type="common">Chinese pond mussel</name>
    <name type="synonym">Anodonta woodiana</name>
    <dbReference type="NCBI Taxonomy" id="1069815"/>
    <lineage>
        <taxon>Eukaryota</taxon>
        <taxon>Metazoa</taxon>
        <taxon>Spiralia</taxon>
        <taxon>Lophotrochozoa</taxon>
        <taxon>Mollusca</taxon>
        <taxon>Bivalvia</taxon>
        <taxon>Autobranchia</taxon>
        <taxon>Heteroconchia</taxon>
        <taxon>Palaeoheterodonta</taxon>
        <taxon>Unionida</taxon>
        <taxon>Unionoidea</taxon>
        <taxon>Unionidae</taxon>
        <taxon>Unioninae</taxon>
        <taxon>Sinanodonta</taxon>
    </lineage>
</organism>